<feature type="compositionally biased region" description="Basic and acidic residues" evidence="1">
    <location>
        <begin position="177"/>
        <end position="197"/>
    </location>
</feature>
<protein>
    <submittedName>
        <fullName evidence="2">Uncharacterized protein</fullName>
    </submittedName>
</protein>
<organism evidence="2 3">
    <name type="scientific">Colocasia esculenta</name>
    <name type="common">Wild taro</name>
    <name type="synonym">Arum esculentum</name>
    <dbReference type="NCBI Taxonomy" id="4460"/>
    <lineage>
        <taxon>Eukaryota</taxon>
        <taxon>Viridiplantae</taxon>
        <taxon>Streptophyta</taxon>
        <taxon>Embryophyta</taxon>
        <taxon>Tracheophyta</taxon>
        <taxon>Spermatophyta</taxon>
        <taxon>Magnoliopsida</taxon>
        <taxon>Liliopsida</taxon>
        <taxon>Araceae</taxon>
        <taxon>Aroideae</taxon>
        <taxon>Colocasieae</taxon>
        <taxon>Colocasia</taxon>
    </lineage>
</organism>
<feature type="region of interest" description="Disordered" evidence="1">
    <location>
        <begin position="177"/>
        <end position="216"/>
    </location>
</feature>
<name>A0A843TUU9_COLES</name>
<proteinExistence type="predicted"/>
<gene>
    <name evidence="2" type="ORF">Taro_004421</name>
</gene>
<sequence length="216" mass="24616">MVKEKPEARRRSKGKLMRDGGFWQCGQQKQGVKAGWLKWRMNERTKEEEPSQLWRLGTEIRGLWQQLVRQKYYSSSRVWDLLPSRMDNVSLIWRGILQCVDFIKAGIRVILGDKEICLFWQDRRCNDFSLAKSFPALFANSSFPSTSVAQTRSGGGQRRSPRGRTLLFLPLRMSTEGKTRNKKDEAGARRGGDRAPACEDAVPPPPAPHLCGNLVP</sequence>
<reference evidence="2" key="1">
    <citation type="submission" date="2017-07" db="EMBL/GenBank/DDBJ databases">
        <title>Taro Niue Genome Assembly and Annotation.</title>
        <authorList>
            <person name="Atibalentja N."/>
            <person name="Keating K."/>
            <person name="Fields C.J."/>
        </authorList>
    </citation>
    <scope>NUCLEOTIDE SEQUENCE</scope>
    <source>
        <strain evidence="2">Niue_2</strain>
        <tissue evidence="2">Leaf</tissue>
    </source>
</reference>
<dbReference type="EMBL" id="NMUH01000119">
    <property type="protein sequence ID" value="MQL72089.1"/>
    <property type="molecule type" value="Genomic_DNA"/>
</dbReference>
<dbReference type="Proteomes" id="UP000652761">
    <property type="component" value="Unassembled WGS sequence"/>
</dbReference>
<evidence type="ECO:0000313" key="2">
    <source>
        <dbReference type="EMBL" id="MQL72089.1"/>
    </source>
</evidence>
<accession>A0A843TUU9</accession>
<keyword evidence="3" id="KW-1185">Reference proteome</keyword>
<comment type="caution">
    <text evidence="2">The sequence shown here is derived from an EMBL/GenBank/DDBJ whole genome shotgun (WGS) entry which is preliminary data.</text>
</comment>
<dbReference type="AlphaFoldDB" id="A0A843TUU9"/>
<evidence type="ECO:0000256" key="1">
    <source>
        <dbReference type="SAM" id="MobiDB-lite"/>
    </source>
</evidence>
<evidence type="ECO:0000313" key="3">
    <source>
        <dbReference type="Proteomes" id="UP000652761"/>
    </source>
</evidence>